<dbReference type="InterPro" id="IPR023370">
    <property type="entry name" value="TrmO-like_N"/>
</dbReference>
<sequence>MSIHLTPIGFVHSTRTDATDDAWDAEATTIHLDGGTFSPEALQGLDAFSHAVIVYWFDRVPTEKITTGARHPRGNESWPKVGIFAQRGKNRPNRIGVTTVRIVDVQNLSVTVEGLDAIDRTPVLDIKPYMLEFAPRGTVSQPQWSKELMSDYWRTIQSR</sequence>
<dbReference type="InterPro" id="IPR036413">
    <property type="entry name" value="YaeB-like_sf"/>
</dbReference>
<proteinExistence type="inferred from homology"/>
<dbReference type="PROSITE" id="PS51668">
    <property type="entry name" value="TSAA_2"/>
    <property type="match status" value="1"/>
</dbReference>
<dbReference type="CDD" id="cd09281">
    <property type="entry name" value="UPF0066"/>
    <property type="match status" value="1"/>
</dbReference>
<dbReference type="PANTHER" id="PTHR12818">
    <property type="entry name" value="TRNA (ADENINE(37)-N6)-METHYLTRANSFERASE"/>
    <property type="match status" value="1"/>
</dbReference>
<dbReference type="GO" id="GO:0032259">
    <property type="term" value="P:methylation"/>
    <property type="evidence" value="ECO:0007669"/>
    <property type="project" value="UniProtKB-KW"/>
</dbReference>
<dbReference type="PANTHER" id="PTHR12818:SF0">
    <property type="entry name" value="TRNA (ADENINE(37)-N6)-METHYLTRANSFERASE"/>
    <property type="match status" value="1"/>
</dbReference>
<evidence type="ECO:0000256" key="2">
    <source>
        <dbReference type="ARBA" id="ARBA00033753"/>
    </source>
</evidence>
<protein>
    <submittedName>
        <fullName evidence="4">tRNA (N6-threonylcarbamoyladenosine(37)-N6)-methyltransferase TrmO</fullName>
    </submittedName>
</protein>
<dbReference type="InterPro" id="IPR036414">
    <property type="entry name" value="YaeB_N_sf"/>
</dbReference>
<dbReference type="Pfam" id="PF01980">
    <property type="entry name" value="TrmO_N"/>
    <property type="match status" value="1"/>
</dbReference>
<keyword evidence="4" id="KW-0808">Transferase</keyword>
<comment type="caution">
    <text evidence="4">The sequence shown here is derived from an EMBL/GenBank/DDBJ whole genome shotgun (WGS) entry which is preliminary data.</text>
</comment>
<dbReference type="InterPro" id="IPR040372">
    <property type="entry name" value="YaeB-like"/>
</dbReference>
<accession>A0A7K2IXL8</accession>
<evidence type="ECO:0000313" key="5">
    <source>
        <dbReference type="Proteomes" id="UP000467124"/>
    </source>
</evidence>
<name>A0A7K2IXL8_9ACTN</name>
<keyword evidence="1" id="KW-0949">S-adenosyl-L-methionine</keyword>
<dbReference type="SUPFAM" id="SSF118196">
    <property type="entry name" value="YaeB-like"/>
    <property type="match status" value="1"/>
</dbReference>
<organism evidence="4 5">
    <name type="scientific">Nocardiopsis alba</name>
    <dbReference type="NCBI Taxonomy" id="53437"/>
    <lineage>
        <taxon>Bacteria</taxon>
        <taxon>Bacillati</taxon>
        <taxon>Actinomycetota</taxon>
        <taxon>Actinomycetes</taxon>
        <taxon>Streptosporangiales</taxon>
        <taxon>Nocardiopsidaceae</taxon>
        <taxon>Nocardiopsis</taxon>
    </lineage>
</organism>
<gene>
    <name evidence="4" type="ORF">GTW20_20540</name>
</gene>
<dbReference type="GO" id="GO:0008168">
    <property type="term" value="F:methyltransferase activity"/>
    <property type="evidence" value="ECO:0007669"/>
    <property type="project" value="UniProtKB-KW"/>
</dbReference>
<comment type="similarity">
    <text evidence="2">Belongs to the tRNA methyltransferase O family.</text>
</comment>
<reference evidence="4 5" key="1">
    <citation type="journal article" date="2019" name="Nat. Commun.">
        <title>The antimicrobial potential of Streptomyces from insect microbiomes.</title>
        <authorList>
            <person name="Chevrette M.G."/>
            <person name="Carlson C.M."/>
            <person name="Ortega H.E."/>
            <person name="Thomas C."/>
            <person name="Ananiev G.E."/>
            <person name="Barns K.J."/>
            <person name="Book A.J."/>
            <person name="Cagnazzo J."/>
            <person name="Carlos C."/>
            <person name="Flanigan W."/>
            <person name="Grubbs K.J."/>
            <person name="Horn H.A."/>
            <person name="Hoffmann F.M."/>
            <person name="Klassen J.L."/>
            <person name="Knack J.J."/>
            <person name="Lewin G.R."/>
            <person name="McDonald B.R."/>
            <person name="Muller L."/>
            <person name="Melo W.G.P."/>
            <person name="Pinto-Tomas A.A."/>
            <person name="Schmitz A."/>
            <person name="Wendt-Pienkowski E."/>
            <person name="Wildman S."/>
            <person name="Zhao M."/>
            <person name="Zhang F."/>
            <person name="Bugni T.S."/>
            <person name="Andes D.R."/>
            <person name="Pupo M.T."/>
            <person name="Currie C.R."/>
        </authorList>
    </citation>
    <scope>NUCLEOTIDE SEQUENCE [LARGE SCALE GENOMIC DNA]</scope>
    <source>
        <strain evidence="4 5">SID5840</strain>
    </source>
</reference>
<evidence type="ECO:0000256" key="1">
    <source>
        <dbReference type="ARBA" id="ARBA00022691"/>
    </source>
</evidence>
<evidence type="ECO:0000313" key="4">
    <source>
        <dbReference type="EMBL" id="MYR34567.1"/>
    </source>
</evidence>
<dbReference type="EMBL" id="WWHY01000001">
    <property type="protein sequence ID" value="MYR34567.1"/>
    <property type="molecule type" value="Genomic_DNA"/>
</dbReference>
<feature type="domain" description="TsaA-like" evidence="3">
    <location>
        <begin position="5"/>
        <end position="138"/>
    </location>
</feature>
<evidence type="ECO:0000259" key="3">
    <source>
        <dbReference type="PROSITE" id="PS51668"/>
    </source>
</evidence>
<keyword evidence="4" id="KW-0489">Methyltransferase</keyword>
<dbReference type="Gene3D" id="2.40.30.70">
    <property type="entry name" value="YaeB-like"/>
    <property type="match status" value="1"/>
</dbReference>
<dbReference type="Proteomes" id="UP000467124">
    <property type="component" value="Unassembled WGS sequence"/>
</dbReference>
<dbReference type="AlphaFoldDB" id="A0A7K2IXL8"/>